<evidence type="ECO:0000313" key="2">
    <source>
        <dbReference type="Proteomes" id="UP000251714"/>
    </source>
</evidence>
<dbReference type="AlphaFoldDB" id="A0A365NDY9"/>
<gene>
    <name evidence="1" type="ORF">FPRO05_09960</name>
</gene>
<reference evidence="1 2" key="1">
    <citation type="submission" date="2017-12" db="EMBL/GenBank/DDBJ databases">
        <title>Genome sequence of the mycotoxigenic crop pathogen Fusarium proliferatum, strain ITEM 2341 from Date Palm.</title>
        <authorList>
            <person name="Almiman B.F."/>
            <person name="Shittu T.A."/>
            <person name="Muthumeenakshi S."/>
            <person name="Baroncelli R."/>
            <person name="Sreenivasaprasada S."/>
        </authorList>
    </citation>
    <scope>NUCLEOTIDE SEQUENCE [LARGE SCALE GENOMIC DNA]</scope>
    <source>
        <strain evidence="1 2">ITEM 2341</strain>
    </source>
</reference>
<dbReference type="EMBL" id="PKMI01000012">
    <property type="protein sequence ID" value="RBA19031.1"/>
    <property type="molecule type" value="Genomic_DNA"/>
</dbReference>
<evidence type="ECO:0000313" key="1">
    <source>
        <dbReference type="EMBL" id="RBA19031.1"/>
    </source>
</evidence>
<proteinExistence type="predicted"/>
<sequence length="386" mass="44362">MILRFPCSFPSSQSLPIYTLGFDHCQVDRYLDDHDAYDLQFPGEWPQGSSEARMSRLKASLMQRFMIEDSHRLTASTEIDIDSHDAPRLASMPCLATPSRECSSIQLPSLEALDRGVKATARLDGLKKENPLDILLPSPSQLIAYANRKPPPTPRLLWSCWTPPVDDSITEQGPPQQRGVAGLGILPLGFGDSRQIIHENPPCDVADKNLTSRLTPTTISSRNSLSPDVNSRYRSNQKYTTEEGDFIIYARHDRNMKWSCIVEEFATLFGHTPRRTIQGLQAWHYRMNNQIPVWDADGWLCFDHDDDDEPRQISIKSRERHMYLGPGESLGIAQRYPERAVHYAWVDPKTKMMAKDWAAKRTLQYDIRRRRQRKQLKRLLAKRDFN</sequence>
<name>A0A365NDY9_GIBIN</name>
<comment type="caution">
    <text evidence="1">The sequence shown here is derived from an EMBL/GenBank/DDBJ whole genome shotgun (WGS) entry which is preliminary data.</text>
</comment>
<accession>A0A365NDY9</accession>
<protein>
    <submittedName>
        <fullName evidence="1">Uncharacterized protein</fullName>
    </submittedName>
</protein>
<dbReference type="Proteomes" id="UP000251714">
    <property type="component" value="Unassembled WGS sequence"/>
</dbReference>
<organism evidence="1 2">
    <name type="scientific">Gibberella intermedia</name>
    <name type="common">Bulb rot disease fungus</name>
    <name type="synonym">Fusarium proliferatum</name>
    <dbReference type="NCBI Taxonomy" id="948311"/>
    <lineage>
        <taxon>Eukaryota</taxon>
        <taxon>Fungi</taxon>
        <taxon>Dikarya</taxon>
        <taxon>Ascomycota</taxon>
        <taxon>Pezizomycotina</taxon>
        <taxon>Sordariomycetes</taxon>
        <taxon>Hypocreomycetidae</taxon>
        <taxon>Hypocreales</taxon>
        <taxon>Nectriaceae</taxon>
        <taxon>Fusarium</taxon>
        <taxon>Fusarium fujikuroi species complex</taxon>
    </lineage>
</organism>